<dbReference type="AlphaFoldDB" id="A0A8J5X2X3"/>
<evidence type="ECO:0000313" key="1">
    <source>
        <dbReference type="EMBL" id="KAG8456976.1"/>
    </source>
</evidence>
<gene>
    <name evidence="1" type="ORF">KFE25_004579</name>
</gene>
<dbReference type="OrthoDB" id="7485566at2759"/>
<evidence type="ECO:0008006" key="3">
    <source>
        <dbReference type="Google" id="ProtNLM"/>
    </source>
</evidence>
<reference evidence="1" key="1">
    <citation type="submission" date="2021-05" db="EMBL/GenBank/DDBJ databases">
        <title>The genome of the haptophyte Pavlova lutheri (Diacronema luteri, Pavlovales) - a model for lipid biosynthesis in eukaryotic algae.</title>
        <authorList>
            <person name="Hulatt C.J."/>
            <person name="Posewitz M.C."/>
        </authorList>
    </citation>
    <scope>NUCLEOTIDE SEQUENCE</scope>
    <source>
        <strain evidence="1">NIVA-4/92</strain>
    </source>
</reference>
<name>A0A8J5X2X3_DIALT</name>
<evidence type="ECO:0000313" key="2">
    <source>
        <dbReference type="Proteomes" id="UP000751190"/>
    </source>
</evidence>
<comment type="caution">
    <text evidence="1">The sequence shown here is derived from an EMBL/GenBank/DDBJ whole genome shotgun (WGS) entry which is preliminary data.</text>
</comment>
<proteinExistence type="predicted"/>
<organism evidence="1 2">
    <name type="scientific">Diacronema lutheri</name>
    <name type="common">Unicellular marine alga</name>
    <name type="synonym">Monochrysis lutheri</name>
    <dbReference type="NCBI Taxonomy" id="2081491"/>
    <lineage>
        <taxon>Eukaryota</taxon>
        <taxon>Haptista</taxon>
        <taxon>Haptophyta</taxon>
        <taxon>Pavlovophyceae</taxon>
        <taxon>Pavlovales</taxon>
        <taxon>Pavlovaceae</taxon>
        <taxon>Diacronema</taxon>
    </lineage>
</organism>
<dbReference type="Proteomes" id="UP000751190">
    <property type="component" value="Unassembled WGS sequence"/>
</dbReference>
<keyword evidence="2" id="KW-1185">Reference proteome</keyword>
<sequence length="168" mass="17687">MLRALSFTDSFASPVAQKVVTSLKMYGELFVNNDLPAWYNWLATAVREVGLTKPGPGAGVRPIGIGCMLRTALTRAVFGADVRSALGERMAPHQVAVGVKAGMTKAIFGVRVHLEEDSAGAAIFTDLANAFNTVERGAIVAALAASDNPPRVRALARLAVTLVLTPRA</sequence>
<dbReference type="EMBL" id="JAGTXO010000092">
    <property type="protein sequence ID" value="KAG8456976.1"/>
    <property type="molecule type" value="Genomic_DNA"/>
</dbReference>
<accession>A0A8J5X2X3</accession>
<protein>
    <recommendedName>
        <fullName evidence="3">Reverse transcriptase domain-containing protein</fullName>
    </recommendedName>
</protein>